<accession>A0A934Q5D8</accession>
<evidence type="ECO:0000313" key="2">
    <source>
        <dbReference type="Proteomes" id="UP000617041"/>
    </source>
</evidence>
<organism evidence="1 2">
    <name type="scientific">Ramlibacter algicola</name>
    <dbReference type="NCBI Taxonomy" id="2795217"/>
    <lineage>
        <taxon>Bacteria</taxon>
        <taxon>Pseudomonadati</taxon>
        <taxon>Pseudomonadota</taxon>
        <taxon>Betaproteobacteria</taxon>
        <taxon>Burkholderiales</taxon>
        <taxon>Comamonadaceae</taxon>
        <taxon>Ramlibacter</taxon>
    </lineage>
</organism>
<dbReference type="Proteomes" id="UP000617041">
    <property type="component" value="Unassembled WGS sequence"/>
</dbReference>
<comment type="caution">
    <text evidence="1">The sequence shown here is derived from an EMBL/GenBank/DDBJ whole genome shotgun (WGS) entry which is preliminary data.</text>
</comment>
<protein>
    <submittedName>
        <fullName evidence="1">Uncharacterized protein</fullName>
    </submittedName>
</protein>
<dbReference type="RefSeq" id="WP_200790025.1">
    <property type="nucleotide sequence ID" value="NZ_JAEDAO010000001.1"/>
</dbReference>
<evidence type="ECO:0000313" key="1">
    <source>
        <dbReference type="EMBL" id="MBK0394941.1"/>
    </source>
</evidence>
<sequence length="93" mass="10276">MIVVYWLEGQPPQSRHQVFAPGELNQALTFAESVRMRRREGEPISHVTLQSELAESVGQAGVSDASADYAHYKRRIDPAIPLGRPSGSTSKEE</sequence>
<proteinExistence type="predicted"/>
<dbReference type="EMBL" id="JAEDAO010000001">
    <property type="protein sequence ID" value="MBK0394941.1"/>
    <property type="molecule type" value="Genomic_DNA"/>
</dbReference>
<keyword evidence="2" id="KW-1185">Reference proteome</keyword>
<reference evidence="1" key="1">
    <citation type="submission" date="2020-12" db="EMBL/GenBank/DDBJ databases">
        <title>Ramlibacter sp. nov., isolated from a freshwater alga, Cryptomonas.</title>
        <authorList>
            <person name="Kim H.M."/>
            <person name="Jeon C.O."/>
        </authorList>
    </citation>
    <scope>NUCLEOTIDE SEQUENCE</scope>
    <source>
        <strain evidence="1">CrO1</strain>
    </source>
</reference>
<dbReference type="AlphaFoldDB" id="A0A934Q5D8"/>
<gene>
    <name evidence="1" type="ORF">I8E28_20215</name>
</gene>
<name>A0A934Q5D8_9BURK</name>